<comment type="caution">
    <text evidence="1">The sequence shown here is derived from an EMBL/GenBank/DDBJ whole genome shotgun (WGS) entry which is preliminary data.</text>
</comment>
<protein>
    <submittedName>
        <fullName evidence="1">Uncharacterized protein</fullName>
    </submittedName>
</protein>
<evidence type="ECO:0000313" key="1">
    <source>
        <dbReference type="EMBL" id="OJA17746.1"/>
    </source>
</evidence>
<evidence type="ECO:0000313" key="2">
    <source>
        <dbReference type="Proteomes" id="UP000183567"/>
    </source>
</evidence>
<dbReference type="AlphaFoldDB" id="A0A1J8R7J7"/>
<name>A0A1J8R7J7_9AGAM</name>
<dbReference type="OrthoDB" id="2692685at2759"/>
<accession>A0A1J8R7J7</accession>
<gene>
    <name evidence="1" type="ORF">AZE42_09556</name>
</gene>
<dbReference type="Proteomes" id="UP000183567">
    <property type="component" value="Unassembled WGS sequence"/>
</dbReference>
<keyword evidence="2" id="KW-1185">Reference proteome</keyword>
<dbReference type="EMBL" id="LVVM01001841">
    <property type="protein sequence ID" value="OJA17746.1"/>
    <property type="molecule type" value="Genomic_DNA"/>
</dbReference>
<proteinExistence type="predicted"/>
<reference evidence="1 2" key="1">
    <citation type="submission" date="2016-03" db="EMBL/GenBank/DDBJ databases">
        <title>Comparative genomics of the ectomycorrhizal sister species Rhizopogon vinicolor and Rhizopogon vesiculosus (Basidiomycota: Boletales) reveals a divergence of the mating type B locus.</title>
        <authorList>
            <person name="Mujic A.B."/>
            <person name="Kuo A."/>
            <person name="Tritt A."/>
            <person name="Lipzen A."/>
            <person name="Chen C."/>
            <person name="Johnson J."/>
            <person name="Sharma A."/>
            <person name="Barry K."/>
            <person name="Grigoriev I.V."/>
            <person name="Spatafora J.W."/>
        </authorList>
    </citation>
    <scope>NUCLEOTIDE SEQUENCE [LARGE SCALE GENOMIC DNA]</scope>
    <source>
        <strain evidence="1 2">AM-OR11-056</strain>
    </source>
</reference>
<organism evidence="1 2">
    <name type="scientific">Rhizopogon vesiculosus</name>
    <dbReference type="NCBI Taxonomy" id="180088"/>
    <lineage>
        <taxon>Eukaryota</taxon>
        <taxon>Fungi</taxon>
        <taxon>Dikarya</taxon>
        <taxon>Basidiomycota</taxon>
        <taxon>Agaricomycotina</taxon>
        <taxon>Agaricomycetes</taxon>
        <taxon>Agaricomycetidae</taxon>
        <taxon>Boletales</taxon>
        <taxon>Suillineae</taxon>
        <taxon>Rhizopogonaceae</taxon>
        <taxon>Rhizopogon</taxon>
    </lineage>
</organism>
<sequence length="37" mass="4353">MTVTSNNPIWWPLINSYHILSYSDVACFTVVMYDWGK</sequence>